<dbReference type="STRING" id="9785.ENSLAFP00000024809"/>
<proteinExistence type="predicted"/>
<feature type="transmembrane region" description="Helical" evidence="1">
    <location>
        <begin position="12"/>
        <end position="31"/>
    </location>
</feature>
<keyword evidence="1" id="KW-1133">Transmembrane helix</keyword>
<dbReference type="GO" id="GO:0016020">
    <property type="term" value="C:membrane"/>
    <property type="evidence" value="ECO:0007669"/>
    <property type="project" value="TreeGrafter"/>
</dbReference>
<evidence type="ECO:0000313" key="2">
    <source>
        <dbReference type="Ensembl" id="ENSLAFP00000024809.1"/>
    </source>
</evidence>
<feature type="transmembrane region" description="Helical" evidence="1">
    <location>
        <begin position="201"/>
        <end position="220"/>
    </location>
</feature>
<protein>
    <submittedName>
        <fullName evidence="2">Uncharacterized protein</fullName>
    </submittedName>
</protein>
<evidence type="ECO:0000313" key="3">
    <source>
        <dbReference type="Proteomes" id="UP000007646"/>
    </source>
</evidence>
<keyword evidence="3" id="KW-1185">Reference proteome</keyword>
<dbReference type="OMA" id="TRFSEMG"/>
<dbReference type="InterPro" id="IPR050310">
    <property type="entry name" value="VPS10-sortilin"/>
</dbReference>
<keyword evidence="1" id="KW-0812">Transmembrane</keyword>
<reference evidence="2" key="3">
    <citation type="submission" date="2025-09" db="UniProtKB">
        <authorList>
            <consortium name="Ensembl"/>
        </authorList>
    </citation>
    <scope>IDENTIFICATION</scope>
    <source>
        <strain evidence="2">Isolate ISIS603380</strain>
    </source>
</reference>
<dbReference type="GeneTree" id="ENSGT01030000234563"/>
<dbReference type="HOGENOM" id="CLU_1067677_0_0_1"/>
<dbReference type="InParanoid" id="G3UAF1"/>
<reference evidence="2" key="2">
    <citation type="submission" date="2025-08" db="UniProtKB">
        <authorList>
            <consortium name="Ensembl"/>
        </authorList>
    </citation>
    <scope>IDENTIFICATION</scope>
    <source>
        <strain evidence="2">Isolate ISIS603380</strain>
    </source>
</reference>
<sequence>VVPVIGVNQEVNLTAVLLPLNLNLTVFYWWIGHSLQPLLSLENSVTTRFADTGDVRVTVQAACGSSVLQDSRVIRVLDQFHIVPLRFSKDLDAYNPNIPEWREDVGLEVTRLLSKETSIPEELLVTVVKPGLPTVADLYVLLPPPRPTRKRSLLSDKRLVAIQQVLKAQRISFFLRGGIRVLVALRDVDTGFQRLGRGSGYWAVVVLFVVGLFAVGAFILY</sequence>
<name>G3UAF1_LOXAF</name>
<dbReference type="AlphaFoldDB" id="G3UAF1"/>
<keyword evidence="1" id="KW-0472">Membrane</keyword>
<reference evidence="2 3" key="1">
    <citation type="submission" date="2009-06" db="EMBL/GenBank/DDBJ databases">
        <title>The Genome Sequence of Loxodonta africana (African elephant).</title>
        <authorList>
            <person name="Di Palma F."/>
            <person name="Heiman D."/>
            <person name="Young S."/>
            <person name="Johnson J."/>
            <person name="Lander E.S."/>
            <person name="Lindblad-Toh K."/>
        </authorList>
    </citation>
    <scope>NUCLEOTIDE SEQUENCE [LARGE SCALE GENOMIC DNA]</scope>
    <source>
        <strain evidence="2 3">Isolate ISIS603380</strain>
    </source>
</reference>
<dbReference type="PANTHER" id="PTHR12106">
    <property type="entry name" value="SORTILIN RELATED"/>
    <property type="match status" value="1"/>
</dbReference>
<accession>G3UAF1</accession>
<organism evidence="2 3">
    <name type="scientific">Loxodonta africana</name>
    <name type="common">African elephant</name>
    <dbReference type="NCBI Taxonomy" id="9785"/>
    <lineage>
        <taxon>Eukaryota</taxon>
        <taxon>Metazoa</taxon>
        <taxon>Chordata</taxon>
        <taxon>Craniata</taxon>
        <taxon>Vertebrata</taxon>
        <taxon>Euteleostomi</taxon>
        <taxon>Mammalia</taxon>
        <taxon>Eutheria</taxon>
        <taxon>Afrotheria</taxon>
        <taxon>Proboscidea</taxon>
        <taxon>Elephantidae</taxon>
        <taxon>Loxodonta</taxon>
    </lineage>
</organism>
<dbReference type="Proteomes" id="UP000007646">
    <property type="component" value="Unassembled WGS sequence"/>
</dbReference>
<dbReference type="eggNOG" id="KOG3511">
    <property type="taxonomic scope" value="Eukaryota"/>
</dbReference>
<evidence type="ECO:0000256" key="1">
    <source>
        <dbReference type="SAM" id="Phobius"/>
    </source>
</evidence>
<dbReference type="Ensembl" id="ENSLAFT00000026508.1">
    <property type="protein sequence ID" value="ENSLAFP00000024809.1"/>
    <property type="gene ID" value="ENSLAFG00000025843.1"/>
</dbReference>
<dbReference type="PANTHER" id="PTHR12106:SF9">
    <property type="entry name" value="VPS10 DOMAIN-CONTAINING RECEPTOR SORCS2"/>
    <property type="match status" value="1"/>
</dbReference>